<gene>
    <name evidence="7" type="ORF">Moror_8603</name>
</gene>
<proteinExistence type="predicted"/>
<dbReference type="PANTHER" id="PTHR46239:SF1">
    <property type="entry name" value="DNA REPAIR PROTEIN RAD51 HOMOLOG 3"/>
    <property type="match status" value="1"/>
</dbReference>
<evidence type="ECO:0008006" key="9">
    <source>
        <dbReference type="Google" id="ProtNLM"/>
    </source>
</evidence>
<dbReference type="InterPro" id="IPR052093">
    <property type="entry name" value="HR_Repair_Mediator"/>
</dbReference>
<protein>
    <recommendedName>
        <fullName evidence="9">RecA family profile 1 domain-containing protein</fullName>
    </recommendedName>
</protein>
<dbReference type="KEGG" id="mrr:Moror_8603"/>
<keyword evidence="6" id="KW-0539">Nucleus</keyword>
<dbReference type="GO" id="GO:0007131">
    <property type="term" value="P:reciprocal meiotic recombination"/>
    <property type="evidence" value="ECO:0007669"/>
    <property type="project" value="TreeGrafter"/>
</dbReference>
<dbReference type="GO" id="GO:0033065">
    <property type="term" value="C:Rad51C-XRCC3 complex"/>
    <property type="evidence" value="ECO:0007669"/>
    <property type="project" value="TreeGrafter"/>
</dbReference>
<sequence length="302" mass="32375">MADSRPLHLLSLPPSTLSSLTGAGYELLEDIPTQTAQELADALNIPLEASQSVISASQLDGTTSSVPLLRSVAGLSSKKSDTGARINTRFQPLDSLLGGGLVRGNVLELSGPPGTPKERIVLGTVRSFLSEEAEILFVDIPCYGSRLSYVKIYTLFDLIVFFNNLGSYLLSHPMISLLVVNSMSFPFQNATELKAFQKTALFEQIKQSLARNCATYNLTVIITSQVATKLFNADGTPGNFETGATGVLVPQLGSAYLPSGRSYKVIIGRATEQTGFLRLLSSPSMTTDDTPPIEEFAMSCVV</sequence>
<comment type="subcellular location">
    <subcellularLocation>
        <location evidence="1">Nucleus</location>
    </subcellularLocation>
</comment>
<dbReference type="SUPFAM" id="SSF52540">
    <property type="entry name" value="P-loop containing nucleoside triphosphate hydrolases"/>
    <property type="match status" value="1"/>
</dbReference>
<dbReference type="GO" id="GO:0005524">
    <property type="term" value="F:ATP binding"/>
    <property type="evidence" value="ECO:0007669"/>
    <property type="project" value="UniProtKB-KW"/>
</dbReference>
<dbReference type="PANTHER" id="PTHR46239">
    <property type="entry name" value="DNA REPAIR PROTEIN RAD51 HOMOLOG 3 RAD51C"/>
    <property type="match status" value="1"/>
</dbReference>
<dbReference type="OrthoDB" id="5957327at2759"/>
<dbReference type="HOGENOM" id="CLU_075134_0_0_1"/>
<name>V2WS62_MONRO</name>
<reference evidence="7 8" key="1">
    <citation type="journal article" date="2014" name="BMC Genomics">
        <title>Genome and secretome analysis of the hemibiotrophic fungal pathogen, Moniliophthora roreri, which causes frosty pod rot disease of cacao: mechanisms of the biotrophic and necrotrophic phases.</title>
        <authorList>
            <person name="Meinhardt L.W."/>
            <person name="Costa G.G.L."/>
            <person name="Thomazella D.P.T."/>
            <person name="Teixeira P.J.P.L."/>
            <person name="Carazzolle M.F."/>
            <person name="Schuster S.C."/>
            <person name="Carlson J.E."/>
            <person name="Guiltinan M.J."/>
            <person name="Mieczkowski P."/>
            <person name="Farmer A."/>
            <person name="Ramaraj T."/>
            <person name="Crozier J."/>
            <person name="Davis R.E."/>
            <person name="Shao J."/>
            <person name="Melnick R.L."/>
            <person name="Pereira G.A.G."/>
            <person name="Bailey B.A."/>
        </authorList>
    </citation>
    <scope>NUCLEOTIDE SEQUENCE [LARGE SCALE GENOMIC DNA]</scope>
    <source>
        <strain evidence="7 8">MCA 2997</strain>
    </source>
</reference>
<dbReference type="Proteomes" id="UP000017559">
    <property type="component" value="Unassembled WGS sequence"/>
</dbReference>
<dbReference type="GO" id="GO:0033063">
    <property type="term" value="C:Rad51B-Rad51C-Rad51D-XRCC2 complex"/>
    <property type="evidence" value="ECO:0007669"/>
    <property type="project" value="TreeGrafter"/>
</dbReference>
<dbReference type="GO" id="GO:0005657">
    <property type="term" value="C:replication fork"/>
    <property type="evidence" value="ECO:0007669"/>
    <property type="project" value="TreeGrafter"/>
</dbReference>
<evidence type="ECO:0000256" key="4">
    <source>
        <dbReference type="ARBA" id="ARBA00022840"/>
    </source>
</evidence>
<evidence type="ECO:0000313" key="7">
    <source>
        <dbReference type="EMBL" id="ESK89663.1"/>
    </source>
</evidence>
<comment type="caution">
    <text evidence="7">The sequence shown here is derived from an EMBL/GenBank/DDBJ whole genome shotgun (WGS) entry which is preliminary data.</text>
</comment>
<evidence type="ECO:0000256" key="6">
    <source>
        <dbReference type="ARBA" id="ARBA00023242"/>
    </source>
</evidence>
<dbReference type="AlphaFoldDB" id="V2WS62"/>
<evidence type="ECO:0000256" key="2">
    <source>
        <dbReference type="ARBA" id="ARBA00022741"/>
    </source>
</evidence>
<keyword evidence="8" id="KW-1185">Reference proteome</keyword>
<dbReference type="InterPro" id="IPR027417">
    <property type="entry name" value="P-loop_NTPase"/>
</dbReference>
<dbReference type="STRING" id="1381753.V2WS62"/>
<dbReference type="EMBL" id="AWSO01000534">
    <property type="protein sequence ID" value="ESK89663.1"/>
    <property type="molecule type" value="Genomic_DNA"/>
</dbReference>
<dbReference type="GO" id="GO:0000707">
    <property type="term" value="P:meiotic DNA recombinase assembly"/>
    <property type="evidence" value="ECO:0007669"/>
    <property type="project" value="TreeGrafter"/>
</dbReference>
<evidence type="ECO:0000256" key="3">
    <source>
        <dbReference type="ARBA" id="ARBA00022763"/>
    </source>
</evidence>
<evidence type="ECO:0000313" key="8">
    <source>
        <dbReference type="Proteomes" id="UP000017559"/>
    </source>
</evidence>
<dbReference type="GO" id="GO:0008821">
    <property type="term" value="F:crossover junction DNA endonuclease activity"/>
    <property type="evidence" value="ECO:0007669"/>
    <property type="project" value="TreeGrafter"/>
</dbReference>
<organism evidence="7 8">
    <name type="scientific">Moniliophthora roreri (strain MCA 2997)</name>
    <name type="common">Cocoa frosty pod rot fungus</name>
    <name type="synonym">Crinipellis roreri</name>
    <dbReference type="NCBI Taxonomy" id="1381753"/>
    <lineage>
        <taxon>Eukaryota</taxon>
        <taxon>Fungi</taxon>
        <taxon>Dikarya</taxon>
        <taxon>Basidiomycota</taxon>
        <taxon>Agaricomycotina</taxon>
        <taxon>Agaricomycetes</taxon>
        <taxon>Agaricomycetidae</taxon>
        <taxon>Agaricales</taxon>
        <taxon>Marasmiineae</taxon>
        <taxon>Marasmiaceae</taxon>
        <taxon>Moniliophthora</taxon>
    </lineage>
</organism>
<keyword evidence="4" id="KW-0067">ATP-binding</keyword>
<accession>V2WS62</accession>
<dbReference type="Gene3D" id="3.40.50.300">
    <property type="entry name" value="P-loop containing nucleotide triphosphate hydrolases"/>
    <property type="match status" value="1"/>
</dbReference>
<dbReference type="GO" id="GO:0000400">
    <property type="term" value="F:four-way junction DNA binding"/>
    <property type="evidence" value="ECO:0007669"/>
    <property type="project" value="TreeGrafter"/>
</dbReference>
<keyword evidence="2" id="KW-0547">Nucleotide-binding</keyword>
<keyword evidence="5" id="KW-0234">DNA repair</keyword>
<keyword evidence="3" id="KW-0227">DNA damage</keyword>
<evidence type="ECO:0000256" key="5">
    <source>
        <dbReference type="ARBA" id="ARBA00023204"/>
    </source>
</evidence>
<evidence type="ECO:0000256" key="1">
    <source>
        <dbReference type="ARBA" id="ARBA00004123"/>
    </source>
</evidence>